<evidence type="ECO:0000313" key="6">
    <source>
        <dbReference type="EMBL" id="PSC69935.1"/>
    </source>
</evidence>
<proteinExistence type="inferred from homology"/>
<keyword evidence="2" id="KW-0812">Transmembrane</keyword>
<gene>
    <name evidence="6" type="ORF">C2E20_6680</name>
</gene>
<dbReference type="AlphaFoldDB" id="A0A2P6V765"/>
<keyword evidence="5" id="KW-0496">Mitochondrion</keyword>
<dbReference type="GO" id="GO:0005743">
    <property type="term" value="C:mitochondrial inner membrane"/>
    <property type="evidence" value="ECO:0007669"/>
    <property type="project" value="UniProtKB-SubCell"/>
</dbReference>
<evidence type="ECO:0000256" key="1">
    <source>
        <dbReference type="ARBA" id="ARBA00004370"/>
    </source>
</evidence>
<comment type="caution">
    <text evidence="6">The sequence shown here is derived from an EMBL/GenBank/DDBJ whole genome shotgun (WGS) entry which is preliminary data.</text>
</comment>
<evidence type="ECO:0000313" key="7">
    <source>
        <dbReference type="Proteomes" id="UP000239649"/>
    </source>
</evidence>
<dbReference type="OrthoDB" id="10040024at2759"/>
<accession>A0A2P6V765</accession>
<organism evidence="6 7">
    <name type="scientific">Micractinium conductrix</name>
    <dbReference type="NCBI Taxonomy" id="554055"/>
    <lineage>
        <taxon>Eukaryota</taxon>
        <taxon>Viridiplantae</taxon>
        <taxon>Chlorophyta</taxon>
        <taxon>core chlorophytes</taxon>
        <taxon>Trebouxiophyceae</taxon>
        <taxon>Chlorellales</taxon>
        <taxon>Chlorellaceae</taxon>
        <taxon>Chlorella clade</taxon>
        <taxon>Micractinium</taxon>
    </lineage>
</organism>
<dbReference type="Proteomes" id="UP000239649">
    <property type="component" value="Unassembled WGS sequence"/>
</dbReference>
<dbReference type="CDD" id="cd06662">
    <property type="entry name" value="SURF1"/>
    <property type="match status" value="1"/>
</dbReference>
<dbReference type="STRING" id="554055.A0A2P6V765"/>
<keyword evidence="4" id="KW-0472">Membrane</keyword>
<evidence type="ECO:0000256" key="3">
    <source>
        <dbReference type="ARBA" id="ARBA00022989"/>
    </source>
</evidence>
<protein>
    <recommendedName>
        <fullName evidence="5">SURF1-like protein</fullName>
    </recommendedName>
</protein>
<keyword evidence="3" id="KW-1133">Transmembrane helix</keyword>
<dbReference type="EMBL" id="LHPF02000023">
    <property type="protein sequence ID" value="PSC69935.1"/>
    <property type="molecule type" value="Genomic_DNA"/>
</dbReference>
<dbReference type="PROSITE" id="PS50895">
    <property type="entry name" value="SURF1"/>
    <property type="match status" value="1"/>
</dbReference>
<dbReference type="InterPro" id="IPR002994">
    <property type="entry name" value="Surf1/Shy1"/>
</dbReference>
<evidence type="ECO:0000256" key="2">
    <source>
        <dbReference type="ARBA" id="ARBA00022692"/>
    </source>
</evidence>
<comment type="similarity">
    <text evidence="5">Belongs to the SURF1 family.</text>
</comment>
<reference evidence="6 7" key="1">
    <citation type="journal article" date="2018" name="Plant J.">
        <title>Genome sequences of Chlorella sorokiniana UTEX 1602 and Micractinium conductrix SAG 241.80: implications to maltose excretion by a green alga.</title>
        <authorList>
            <person name="Arriola M.B."/>
            <person name="Velmurugan N."/>
            <person name="Zhang Y."/>
            <person name="Plunkett M.H."/>
            <person name="Hondzo H."/>
            <person name="Barney B.M."/>
        </authorList>
    </citation>
    <scope>NUCLEOTIDE SEQUENCE [LARGE SCALE GENOMIC DNA]</scope>
    <source>
        <strain evidence="6 7">SAG 241.80</strain>
    </source>
</reference>
<comment type="subcellular location">
    <subcellularLocation>
        <location evidence="1">Membrane</location>
    </subcellularLocation>
    <subcellularLocation>
        <location evidence="5">Mitochondrion inner membrane</location>
        <topology evidence="5">Multi-pass membrane protein</topology>
    </subcellularLocation>
</comment>
<dbReference type="Pfam" id="PF02104">
    <property type="entry name" value="SURF1"/>
    <property type="match status" value="1"/>
</dbReference>
<comment type="function">
    <text evidence="5">Probably involved in the biogenesis of the COX complex.</text>
</comment>
<dbReference type="PANTHER" id="PTHR23427">
    <property type="entry name" value="SURFEIT LOCUS PROTEIN"/>
    <property type="match status" value="1"/>
</dbReference>
<sequence>MLPFIHLPLGACLEALRRCARLTAHHTALQQHPDAPAQRVLSEAVAGLGGATRRRAADAACRRSFAAEAVPARPGPVPRGTSRAGSGRSVWSGLFLLAPGCLAAFLGKWQWDRRQWKQELLDRRQAMMEGEPLDLLALEEEPAEYVRVSVEGVFDHAASQYVGPRTRTIAGNSKQGFLCMTPLRQPGSGRAVLVHRGWVPKEWREEAGMRSSGLPTGTVKLEGILRKGEDPGSFVPPNEPERGNWFYVNVAELAAAAGLPAGAPLMEVVTETPGSYIGRGPPSAMDVLGGRGHIPKVEEQYPLPKSMQDMMHFSVMPQDHLNYAATWWTLSAATLALAVKAIRQGIKPR</sequence>
<dbReference type="InterPro" id="IPR045214">
    <property type="entry name" value="Surf1/Surf4"/>
</dbReference>
<dbReference type="PANTHER" id="PTHR23427:SF2">
    <property type="entry name" value="SURFEIT LOCUS PROTEIN 1"/>
    <property type="match status" value="1"/>
</dbReference>
<keyword evidence="7" id="KW-1185">Reference proteome</keyword>
<name>A0A2P6V765_9CHLO</name>
<evidence type="ECO:0000256" key="4">
    <source>
        <dbReference type="ARBA" id="ARBA00023136"/>
    </source>
</evidence>
<keyword evidence="5" id="KW-0999">Mitochondrion inner membrane</keyword>
<evidence type="ECO:0000256" key="5">
    <source>
        <dbReference type="RuleBase" id="RU363076"/>
    </source>
</evidence>